<comment type="caution">
    <text evidence="2">The sequence shown here is derived from an EMBL/GenBank/DDBJ whole genome shotgun (WGS) entry which is preliminary data.</text>
</comment>
<name>A0A8J7DE98_DESMC</name>
<dbReference type="RefSeq" id="WP_193918492.1">
    <property type="nucleotide sequence ID" value="NZ_JADEXS020000001.1"/>
</dbReference>
<evidence type="ECO:0000313" key="3">
    <source>
        <dbReference type="Proteomes" id="UP000622533"/>
    </source>
</evidence>
<proteinExistence type="predicted"/>
<protein>
    <submittedName>
        <fullName evidence="2">Uncharacterized protein</fullName>
    </submittedName>
</protein>
<keyword evidence="1" id="KW-0472">Membrane</keyword>
<gene>
    <name evidence="2" type="ORF">IQ276_17975</name>
</gene>
<dbReference type="Proteomes" id="UP000622533">
    <property type="component" value="Unassembled WGS sequence"/>
</dbReference>
<dbReference type="EMBL" id="JADEXS010000244">
    <property type="protein sequence ID" value="MBE9024240.1"/>
    <property type="molecule type" value="Genomic_DNA"/>
</dbReference>
<accession>A0A8J7DE98</accession>
<keyword evidence="1" id="KW-0812">Transmembrane</keyword>
<organism evidence="2 3">
    <name type="scientific">Desmonostoc muscorum LEGE 12446</name>
    <dbReference type="NCBI Taxonomy" id="1828758"/>
    <lineage>
        <taxon>Bacteria</taxon>
        <taxon>Bacillati</taxon>
        <taxon>Cyanobacteriota</taxon>
        <taxon>Cyanophyceae</taxon>
        <taxon>Nostocales</taxon>
        <taxon>Nostocaceae</taxon>
        <taxon>Desmonostoc</taxon>
    </lineage>
</organism>
<feature type="transmembrane region" description="Helical" evidence="1">
    <location>
        <begin position="38"/>
        <end position="58"/>
    </location>
</feature>
<sequence length="68" mass="7421">MFNNQTTAFQAQHSIKSVQSTNPQYQVDVTPVLLQQPFSPFAIALSISIVLGAIAGFIKTLKSVNKNQ</sequence>
<evidence type="ECO:0000256" key="1">
    <source>
        <dbReference type="SAM" id="Phobius"/>
    </source>
</evidence>
<keyword evidence="3" id="KW-1185">Reference proteome</keyword>
<keyword evidence="1" id="KW-1133">Transmembrane helix</keyword>
<reference evidence="2" key="1">
    <citation type="submission" date="2020-10" db="EMBL/GenBank/DDBJ databases">
        <authorList>
            <person name="Castelo-Branco R."/>
            <person name="Eusebio N."/>
            <person name="Adriana R."/>
            <person name="Vieira A."/>
            <person name="Brugerolle De Fraissinette N."/>
            <person name="Rezende De Castro R."/>
            <person name="Schneider M.P."/>
            <person name="Vasconcelos V."/>
            <person name="Leao P.N."/>
        </authorList>
    </citation>
    <scope>NUCLEOTIDE SEQUENCE</scope>
    <source>
        <strain evidence="2">LEGE 12446</strain>
    </source>
</reference>
<dbReference type="AlphaFoldDB" id="A0A8J7DE98"/>
<evidence type="ECO:0000313" key="2">
    <source>
        <dbReference type="EMBL" id="MBE9024240.1"/>
    </source>
</evidence>